<evidence type="ECO:0000313" key="3">
    <source>
        <dbReference type="EMBL" id="MCT2584009.1"/>
    </source>
</evidence>
<accession>A0ABT2J812</accession>
<feature type="compositionally biased region" description="Low complexity" evidence="1">
    <location>
        <begin position="39"/>
        <end position="52"/>
    </location>
</feature>
<feature type="region of interest" description="Disordered" evidence="1">
    <location>
        <begin position="21"/>
        <end position="87"/>
    </location>
</feature>
<dbReference type="RefSeq" id="WP_260191384.1">
    <property type="nucleotide sequence ID" value="NZ_JAFFZE010000010.1"/>
</dbReference>
<sequence>MRALLIAAAAAGLVGLAGCGQGTGDGGDDVSAGTDRSSVVAEPTPPEVTRTPPETKPQDPPGDTEAKGTPAARVTLSPSGPVVPPDVRQVPAEQVDASAVPEYNEHRGLVWVYDDGYSLQTFAMATSGCTGVEGEVVTETASEVVIATRPLPQPQGGPADGRMCTTVMTPRPVTVTLDAPLGDRTVRLESGR</sequence>
<name>A0ABT2J812_9PSEU</name>
<keyword evidence="2" id="KW-0732">Signal</keyword>
<proteinExistence type="predicted"/>
<feature type="chain" id="PRO_5046900721" evidence="2">
    <location>
        <begin position="20"/>
        <end position="192"/>
    </location>
</feature>
<keyword evidence="4" id="KW-1185">Reference proteome</keyword>
<dbReference type="EMBL" id="JAFFZE010000010">
    <property type="protein sequence ID" value="MCT2584009.1"/>
    <property type="molecule type" value="Genomic_DNA"/>
</dbReference>
<evidence type="ECO:0000313" key="4">
    <source>
        <dbReference type="Proteomes" id="UP001156441"/>
    </source>
</evidence>
<comment type="caution">
    <text evidence="3">The sequence shown here is derived from an EMBL/GenBank/DDBJ whole genome shotgun (WGS) entry which is preliminary data.</text>
</comment>
<evidence type="ECO:0000256" key="1">
    <source>
        <dbReference type="SAM" id="MobiDB-lite"/>
    </source>
</evidence>
<gene>
    <name evidence="3" type="ORF">JT362_12865</name>
</gene>
<feature type="signal peptide" evidence="2">
    <location>
        <begin position="1"/>
        <end position="19"/>
    </location>
</feature>
<reference evidence="3 4" key="1">
    <citation type="submission" date="2021-02" db="EMBL/GenBank/DDBJ databases">
        <title>Actinophytocola xerophila sp. nov., isolated from soil of cotton cropping field.</title>
        <authorList>
            <person name="Huang R."/>
            <person name="Chen X."/>
            <person name="Ge X."/>
            <person name="Liu W."/>
        </authorList>
    </citation>
    <scope>NUCLEOTIDE SEQUENCE [LARGE SCALE GENOMIC DNA]</scope>
    <source>
        <strain evidence="3 4">S1-96</strain>
    </source>
</reference>
<protein>
    <submittedName>
        <fullName evidence="3">Uncharacterized protein</fullName>
    </submittedName>
</protein>
<organism evidence="3 4">
    <name type="scientific">Actinophytocola gossypii</name>
    <dbReference type="NCBI Taxonomy" id="2812003"/>
    <lineage>
        <taxon>Bacteria</taxon>
        <taxon>Bacillati</taxon>
        <taxon>Actinomycetota</taxon>
        <taxon>Actinomycetes</taxon>
        <taxon>Pseudonocardiales</taxon>
        <taxon>Pseudonocardiaceae</taxon>
    </lineage>
</organism>
<dbReference type="PROSITE" id="PS51257">
    <property type="entry name" value="PROKAR_LIPOPROTEIN"/>
    <property type="match status" value="1"/>
</dbReference>
<dbReference type="Proteomes" id="UP001156441">
    <property type="component" value="Unassembled WGS sequence"/>
</dbReference>
<evidence type="ECO:0000256" key="2">
    <source>
        <dbReference type="SAM" id="SignalP"/>
    </source>
</evidence>